<feature type="compositionally biased region" description="Basic and acidic residues" evidence="2">
    <location>
        <begin position="478"/>
        <end position="510"/>
    </location>
</feature>
<dbReference type="Pfam" id="PF12796">
    <property type="entry name" value="Ank_2"/>
    <property type="match status" value="1"/>
</dbReference>
<feature type="domain" description="KRIT1 ARM-repeats" evidence="4">
    <location>
        <begin position="528"/>
        <end position="672"/>
    </location>
</feature>
<feature type="region of interest" description="Disordered" evidence="2">
    <location>
        <begin position="478"/>
        <end position="535"/>
    </location>
</feature>
<dbReference type="InterPro" id="IPR056485">
    <property type="entry name" value="ARM_KRIT1"/>
</dbReference>
<feature type="compositionally biased region" description="Basic and acidic residues" evidence="2">
    <location>
        <begin position="744"/>
        <end position="760"/>
    </location>
</feature>
<proteinExistence type="predicted"/>
<feature type="region of interest" description="Disordered" evidence="2">
    <location>
        <begin position="1359"/>
        <end position="1417"/>
    </location>
</feature>
<feature type="repeat" description="ANK" evidence="1">
    <location>
        <begin position="388"/>
        <end position="420"/>
    </location>
</feature>
<feature type="compositionally biased region" description="Basic and acidic residues" evidence="2">
    <location>
        <begin position="823"/>
        <end position="844"/>
    </location>
</feature>
<dbReference type="InterPro" id="IPR002110">
    <property type="entry name" value="Ankyrin_rpt"/>
</dbReference>
<evidence type="ECO:0000259" key="3">
    <source>
        <dbReference type="Pfam" id="PF24513"/>
    </source>
</evidence>
<protein>
    <recommendedName>
        <fullName evidence="7">Protein HOS4</fullName>
    </recommendedName>
</protein>
<dbReference type="Gene3D" id="1.25.40.20">
    <property type="entry name" value="Ankyrin repeat-containing domain"/>
    <property type="match status" value="2"/>
</dbReference>
<feature type="compositionally biased region" description="Polar residues" evidence="2">
    <location>
        <begin position="282"/>
        <end position="292"/>
    </location>
</feature>
<keyword evidence="6" id="KW-1185">Reference proteome</keyword>
<feature type="compositionally biased region" description="Polar residues" evidence="2">
    <location>
        <begin position="28"/>
        <end position="40"/>
    </location>
</feature>
<keyword evidence="1" id="KW-0040">ANK repeat</keyword>
<dbReference type="GO" id="GO:0005654">
    <property type="term" value="C:nucleoplasm"/>
    <property type="evidence" value="ECO:0007669"/>
    <property type="project" value="TreeGrafter"/>
</dbReference>
<evidence type="ECO:0008006" key="7">
    <source>
        <dbReference type="Google" id="ProtNLM"/>
    </source>
</evidence>
<evidence type="ECO:0000256" key="1">
    <source>
        <dbReference type="PROSITE-ProRule" id="PRU00023"/>
    </source>
</evidence>
<feature type="repeat" description="ANK" evidence="1">
    <location>
        <begin position="421"/>
        <end position="453"/>
    </location>
</feature>
<feature type="compositionally biased region" description="Low complexity" evidence="2">
    <location>
        <begin position="1405"/>
        <end position="1417"/>
    </location>
</feature>
<feature type="compositionally biased region" description="Polar residues" evidence="2">
    <location>
        <begin position="326"/>
        <end position="340"/>
    </location>
</feature>
<evidence type="ECO:0000313" key="5">
    <source>
        <dbReference type="EMBL" id="KAK0711185.1"/>
    </source>
</evidence>
<feature type="compositionally biased region" description="Basic and acidic residues" evidence="2">
    <location>
        <begin position="203"/>
        <end position="215"/>
    </location>
</feature>
<dbReference type="PROSITE" id="PS50088">
    <property type="entry name" value="ANK_REPEAT"/>
    <property type="match status" value="2"/>
</dbReference>
<dbReference type="EMBL" id="JAUKUA010000005">
    <property type="protein sequence ID" value="KAK0711185.1"/>
    <property type="molecule type" value="Genomic_DNA"/>
</dbReference>
<dbReference type="Pfam" id="PF24521">
    <property type="entry name" value="Ank_KRIT1"/>
    <property type="match status" value="1"/>
</dbReference>
<dbReference type="InterPro" id="IPR053210">
    <property type="entry name" value="ANKRD12"/>
</dbReference>
<reference evidence="5" key="1">
    <citation type="submission" date="2023-06" db="EMBL/GenBank/DDBJ databases">
        <title>Genome-scale phylogeny and comparative genomics of the fungal order Sordariales.</title>
        <authorList>
            <consortium name="Lawrence Berkeley National Laboratory"/>
            <person name="Hensen N."/>
            <person name="Bonometti L."/>
            <person name="Westerberg I."/>
            <person name="Brannstrom I.O."/>
            <person name="Guillou S."/>
            <person name="Cros-Aarteil S."/>
            <person name="Calhoun S."/>
            <person name="Haridas S."/>
            <person name="Kuo A."/>
            <person name="Mondo S."/>
            <person name="Pangilinan J."/>
            <person name="Riley R."/>
            <person name="Labutti K."/>
            <person name="Andreopoulos B."/>
            <person name="Lipzen A."/>
            <person name="Chen C."/>
            <person name="Yanf M."/>
            <person name="Daum C."/>
            <person name="Ng V."/>
            <person name="Clum A."/>
            <person name="Steindorff A."/>
            <person name="Ohm R."/>
            <person name="Martin F."/>
            <person name="Silar P."/>
            <person name="Natvig D."/>
            <person name="Lalanne C."/>
            <person name="Gautier V."/>
            <person name="Ament-Velasquez S.L."/>
            <person name="Kruys A."/>
            <person name="Hutchinson M.I."/>
            <person name="Powell A.J."/>
            <person name="Barry K."/>
            <person name="Miller A.N."/>
            <person name="Grigoriev I.V."/>
            <person name="Debuchy R."/>
            <person name="Gladieux P."/>
            <person name="Thoren M.H."/>
            <person name="Johannesson H."/>
        </authorList>
    </citation>
    <scope>NUCLEOTIDE SEQUENCE</scope>
    <source>
        <strain evidence="5">SMH4607-1</strain>
    </source>
</reference>
<evidence type="ECO:0000256" key="2">
    <source>
        <dbReference type="SAM" id="MobiDB-lite"/>
    </source>
</evidence>
<organism evidence="5 6">
    <name type="scientific">Lasiosphaeris hirsuta</name>
    <dbReference type="NCBI Taxonomy" id="260670"/>
    <lineage>
        <taxon>Eukaryota</taxon>
        <taxon>Fungi</taxon>
        <taxon>Dikarya</taxon>
        <taxon>Ascomycota</taxon>
        <taxon>Pezizomycotina</taxon>
        <taxon>Sordariomycetes</taxon>
        <taxon>Sordariomycetidae</taxon>
        <taxon>Sordariales</taxon>
        <taxon>Lasiosphaeriaceae</taxon>
        <taxon>Lasiosphaeris</taxon>
    </lineage>
</organism>
<feature type="region of interest" description="Disordered" evidence="2">
    <location>
        <begin position="668"/>
        <end position="1052"/>
    </location>
</feature>
<feature type="compositionally biased region" description="Polar residues" evidence="2">
    <location>
        <begin position="193"/>
        <end position="202"/>
    </location>
</feature>
<sequence>MDAQNAVEPASSKPTASPKRPGSDSDQPRPSATAKPTSNAKPEPSLRDRRSSTTASHHNNDDDAAAEGNSDAETIVLPGKDGHSPSKVRKIIKREDRSDGEDPPSLSRGRKQDSNGKQDRDGDKGDRRERKDKSVSVADNRQPDRAPSLGAKKKKLVEKPKAKDGSSGLSSAPASPPQRRRRASNAHSKSDSETAQVESPRTSSKEKPKSTDKLVPHKRKAPRLDSDDEGENRKARRPRYSGSGLDASRKPHPPPAKQHSDTHSSTRTRSISPQPRPHRRTFSSQLPGQYNGLSHKKKRVPAPLQTDYQSDESSASGSPHPRSSKLRSLTTPATTESTVSPAKLAPHKKHLDAHGQTFLARACAKGEYETAKQRLQERPEDINVADYAGNTPLQISALNGFDDIVKLLVDAGCNLECVNNDKDTPLLDAVENGHLEVVKILLTAGVNPRKANAYGQEPIDRVTDDLDHAEEIKRALQDAKQKMGERRRTSEDHHLDHTDARSSHGPESPRRSPGAAGSIHAASGRRAGTVRSNKTSNHLLYMPMDDKTLRAAAARGDEETVIRILQVRDKFDDPESMVAAARGGHDIVMQLLLALGKANPDPAPIANSDYSTPMLAAIGQENIKVVRLLLDQADFDPLRRYKGEAYHELARRRRGPNWIEEEQMLKDAYDKKSHRDGSKTKSPNRREHDRESRRSRAEPKDEASRSHKRKASSPTRDPKEKRRSNSVTTHPDDQTSPKRGPGRPKKEDRIPTIAISDREASPIVKPTAKAKRVEPDLAAASSEGETVKPRRKLVSGRELKGEREKIHRRASMTSNASSLKEPSSPREESEKPQKTENIHVKSEDQDVDMPDAAQPVPRSETEARLQKAKEAEEKKADERRKKKQADAEADARAQAHSQALEDKKREEERKRKEEEEKEKESERIRLEEETKRRLEAEAEARRREEEREKKRQEEEERKRKEEEDRKQRELEERQKREEEERRRLEEENKRKEEEEREQKRKEEEERRQREEEERRKEEEEKKREEEERLRKEQLEREAAEESRRKREEEERKERERALREEMERRKAAKEAERAARDAEQRRIRLEQERIRLAKLPPVLRWLDGSVNPKTPEVAEKFRIIQGVRYDCIRPEATGTAEGREQWLLNTQAALLLGEKDLDLSRYTAWERIPTSYAAKRIIWRLESDRFALTLPNLYELGKQIPDYYGDVEPERMSYRVTEGLRADAWKKFVQMDTFFVKASDFMYIVPTIPHLRSLRLTMEYRELPEDESLLNKWTPLQKWKNDPDANRNYGFAPGNKHFINGELISEDRPGLGAVSTTPFPEKRVPRRGLVAVFPDDPAYSTLCKEQGLEHLLGEASSPLLPNGMRSSPAAPSVNGGLGISNGQIHGNQPISPSSESGAAQARPLVNGVNGVVNGSAD</sequence>
<evidence type="ECO:0000259" key="4">
    <source>
        <dbReference type="Pfam" id="PF24521"/>
    </source>
</evidence>
<feature type="compositionally biased region" description="Basic and acidic residues" evidence="2">
    <location>
        <begin position="795"/>
        <end position="805"/>
    </location>
</feature>
<name>A0AA40DPV3_9PEZI</name>
<comment type="caution">
    <text evidence="5">The sequence shown here is derived from an EMBL/GenBank/DDBJ whole genome shotgun (WGS) entry which is preliminary data.</text>
</comment>
<dbReference type="InterPro" id="IPR036770">
    <property type="entry name" value="Ankyrin_rpt-contain_sf"/>
</dbReference>
<dbReference type="Proteomes" id="UP001172102">
    <property type="component" value="Unassembled WGS sequence"/>
</dbReference>
<dbReference type="PROSITE" id="PS50297">
    <property type="entry name" value="ANK_REP_REGION"/>
    <property type="match status" value="2"/>
</dbReference>
<gene>
    <name evidence="5" type="ORF">B0H67DRAFT_602009</name>
</gene>
<dbReference type="SMART" id="SM00248">
    <property type="entry name" value="ANK"/>
    <property type="match status" value="5"/>
</dbReference>
<feature type="compositionally biased region" description="Basic and acidic residues" evidence="2">
    <location>
        <begin position="110"/>
        <end position="134"/>
    </location>
</feature>
<feature type="compositionally biased region" description="Basic and acidic residues" evidence="2">
    <location>
        <begin position="668"/>
        <end position="705"/>
    </location>
</feature>
<dbReference type="InterPro" id="IPR056015">
    <property type="entry name" value="DUF7593"/>
</dbReference>
<feature type="compositionally biased region" description="Polar residues" evidence="2">
    <location>
        <begin position="1380"/>
        <end position="1397"/>
    </location>
</feature>
<dbReference type="SUPFAM" id="SSF48403">
    <property type="entry name" value="Ankyrin repeat"/>
    <property type="match status" value="1"/>
</dbReference>
<dbReference type="PANTHER" id="PTHR24149:SF14">
    <property type="entry name" value="ANKYRIN REPEAT DOMAIN 12"/>
    <property type="match status" value="1"/>
</dbReference>
<dbReference type="Pfam" id="PF24513">
    <property type="entry name" value="DUF7593"/>
    <property type="match status" value="1"/>
</dbReference>
<feature type="domain" description="DUF7593" evidence="3">
    <location>
        <begin position="1091"/>
        <end position="1250"/>
    </location>
</feature>
<dbReference type="PANTHER" id="PTHR24149">
    <property type="entry name" value="ANKYRIN REPEAT DOMAIN-CONTAINING PROTEIN 12"/>
    <property type="match status" value="1"/>
</dbReference>
<feature type="region of interest" description="Disordered" evidence="2">
    <location>
        <begin position="1"/>
        <end position="349"/>
    </location>
</feature>
<feature type="compositionally biased region" description="Basic and acidic residues" evidence="2">
    <location>
        <begin position="859"/>
        <end position="1052"/>
    </location>
</feature>
<evidence type="ECO:0000313" key="6">
    <source>
        <dbReference type="Proteomes" id="UP001172102"/>
    </source>
</evidence>
<accession>A0AA40DPV3</accession>